<reference evidence="1 2" key="1">
    <citation type="submission" date="2023-07" db="EMBL/GenBank/DDBJ databases">
        <title>Sorghum-associated microbial communities from plants grown in Nebraska, USA.</title>
        <authorList>
            <person name="Schachtman D."/>
        </authorList>
    </citation>
    <scope>NUCLEOTIDE SEQUENCE [LARGE SCALE GENOMIC DNA]</scope>
    <source>
        <strain evidence="1 2">BE316</strain>
    </source>
</reference>
<accession>A0ABU2A4J1</accession>
<name>A0ABU2A4J1_9BURK</name>
<comment type="caution">
    <text evidence="1">The sequence shown here is derived from an EMBL/GenBank/DDBJ whole genome shotgun (WGS) entry which is preliminary data.</text>
</comment>
<sequence length="201" mass="21770">MSSQQFALYFAISPYGPLVPPRALEAAQQALEAELGGAHQVLAAKDAFERAGGVHALWGGTYTGEIARWTKAVQVAVAAAYRAHQPRQGIAEDAERCRAAFLDVVPATRYPYTPNNWLEVFTAHFGMTDYCDSHEEALAAGRRWLSVARKACPIAAAEQEIRDRCRVLNDSTSAAQTKCAATLPSLSSDEELLRYAGGSRA</sequence>
<dbReference type="Proteomes" id="UP001180825">
    <property type="component" value="Unassembled WGS sequence"/>
</dbReference>
<dbReference type="RefSeq" id="WP_310326226.1">
    <property type="nucleotide sequence ID" value="NZ_JAVDXV010000002.1"/>
</dbReference>
<proteinExistence type="predicted"/>
<evidence type="ECO:0000313" key="2">
    <source>
        <dbReference type="Proteomes" id="UP001180825"/>
    </source>
</evidence>
<dbReference type="EMBL" id="JAVDXV010000002">
    <property type="protein sequence ID" value="MDR7332123.1"/>
    <property type="molecule type" value="Genomic_DNA"/>
</dbReference>
<keyword evidence="2" id="KW-1185">Reference proteome</keyword>
<gene>
    <name evidence="1" type="ORF">J2X21_001249</name>
</gene>
<evidence type="ECO:0000313" key="1">
    <source>
        <dbReference type="EMBL" id="MDR7332123.1"/>
    </source>
</evidence>
<organism evidence="1 2">
    <name type="scientific">Roseateles asaccharophilus</name>
    <dbReference type="NCBI Taxonomy" id="582607"/>
    <lineage>
        <taxon>Bacteria</taxon>
        <taxon>Pseudomonadati</taxon>
        <taxon>Pseudomonadota</taxon>
        <taxon>Betaproteobacteria</taxon>
        <taxon>Burkholderiales</taxon>
        <taxon>Sphaerotilaceae</taxon>
        <taxon>Roseateles</taxon>
    </lineage>
</organism>
<protein>
    <submittedName>
        <fullName evidence="1">Uncharacterized protein</fullName>
    </submittedName>
</protein>